<evidence type="ECO:0000313" key="1">
    <source>
        <dbReference type="EMBL" id="CUS51018.1"/>
    </source>
</evidence>
<organism evidence="1">
    <name type="scientific">hydrothermal vent metagenome</name>
    <dbReference type="NCBI Taxonomy" id="652676"/>
    <lineage>
        <taxon>unclassified sequences</taxon>
        <taxon>metagenomes</taxon>
        <taxon>ecological metagenomes</taxon>
    </lineage>
</organism>
<dbReference type="InterPro" id="IPR035994">
    <property type="entry name" value="Nucleoside_phosphorylase_sf"/>
</dbReference>
<dbReference type="InterPro" id="IPR049539">
    <property type="entry name" value="SPL"/>
</dbReference>
<gene>
    <name evidence="1" type="ORF">MGWOODY_XGa182</name>
</gene>
<dbReference type="GO" id="GO:0051539">
    <property type="term" value="F:4 iron, 4 sulfur cluster binding"/>
    <property type="evidence" value="ECO:0007669"/>
    <property type="project" value="TreeGrafter"/>
</dbReference>
<dbReference type="EMBL" id="CZRL01000052">
    <property type="protein sequence ID" value="CUS51018.1"/>
    <property type="molecule type" value="Genomic_DNA"/>
</dbReference>
<dbReference type="GO" id="GO:0003913">
    <property type="term" value="F:DNA photolyase activity"/>
    <property type="evidence" value="ECO:0007669"/>
    <property type="project" value="TreeGrafter"/>
</dbReference>
<proteinExistence type="predicted"/>
<dbReference type="GO" id="GO:0042601">
    <property type="term" value="C:endospore-forming forespore"/>
    <property type="evidence" value="ECO:0007669"/>
    <property type="project" value="TreeGrafter"/>
</dbReference>
<accession>A0A160TTC2</accession>
<dbReference type="GO" id="GO:0009116">
    <property type="term" value="P:nucleoside metabolic process"/>
    <property type="evidence" value="ECO:0007669"/>
    <property type="project" value="InterPro"/>
</dbReference>
<sequence>MTNLVVALQAEARPIIETLDLVQDRPAGIFPVYCNGDLSLVVSGIGRTHCAAAVTHLFHRTAQRVDQAWLNIGIAGHQQVPIGSVLLASRITEHASGRSWYPPYVLDIKLLRSPLVTVDKPERCYPDCCAYDMEAAGFYQIACRCSTAELVQSLKIISDNPGSDLDLAVDEISLLIADQMSAIESAVRQLSDLSHVVDTVRVPPDLSSLYLEQWHFTVSQRHRLATLLGRLKVRSGQLPNLPGTSECQDARGVLRWLESKLSALPVNLSVPQGKDAADRDEQQS</sequence>
<evidence type="ECO:0008006" key="2">
    <source>
        <dbReference type="Google" id="ProtNLM"/>
    </source>
</evidence>
<name>A0A160TTC2_9ZZZZ</name>
<dbReference type="PANTHER" id="PTHR37822">
    <property type="entry name" value="SPORE PHOTOPRODUCT LYASE-RELATED"/>
    <property type="match status" value="1"/>
</dbReference>
<dbReference type="PANTHER" id="PTHR37822:SF2">
    <property type="entry name" value="SPORE PHOTOPRODUCT LYASE"/>
    <property type="match status" value="1"/>
</dbReference>
<dbReference type="GO" id="GO:1904047">
    <property type="term" value="F:S-adenosyl-L-methionine binding"/>
    <property type="evidence" value="ECO:0007669"/>
    <property type="project" value="TreeGrafter"/>
</dbReference>
<dbReference type="Gene3D" id="3.40.50.1580">
    <property type="entry name" value="Nucleoside phosphorylase domain"/>
    <property type="match status" value="1"/>
</dbReference>
<protein>
    <recommendedName>
        <fullName evidence="2">Nucleoside phosphorylase domain-containing protein</fullName>
    </recommendedName>
</protein>
<reference evidence="1" key="1">
    <citation type="submission" date="2015-10" db="EMBL/GenBank/DDBJ databases">
        <authorList>
            <person name="Gilbert D.G."/>
        </authorList>
    </citation>
    <scope>NUCLEOTIDE SEQUENCE</scope>
</reference>
<dbReference type="SUPFAM" id="SSF53167">
    <property type="entry name" value="Purine and uridine phosphorylases"/>
    <property type="match status" value="1"/>
</dbReference>
<dbReference type="AlphaFoldDB" id="A0A160TTC2"/>